<accession>A0A6P1MD29</accession>
<name>A0A6P1MD29_9FIRM</name>
<dbReference type="AlphaFoldDB" id="A0A6P1MD29"/>
<reference evidence="1 2" key="1">
    <citation type="submission" date="2020-01" db="EMBL/GenBank/DDBJ databases">
        <title>Genomic analysis of Aminipila sp. CBA3637.</title>
        <authorList>
            <person name="Kim Y.B."/>
            <person name="Roh S.W."/>
        </authorList>
    </citation>
    <scope>NUCLEOTIDE SEQUENCE [LARGE SCALE GENOMIC DNA]</scope>
    <source>
        <strain evidence="1 2">CBA3637</strain>
    </source>
</reference>
<evidence type="ECO:0000313" key="2">
    <source>
        <dbReference type="Proteomes" id="UP000463883"/>
    </source>
</evidence>
<evidence type="ECO:0000313" key="1">
    <source>
        <dbReference type="EMBL" id="QHI72599.1"/>
    </source>
</evidence>
<dbReference type="KEGG" id="amic:Ami3637_09475"/>
<protein>
    <submittedName>
        <fullName evidence="1">Uncharacterized protein</fullName>
    </submittedName>
</protein>
<dbReference type="EMBL" id="CP047591">
    <property type="protein sequence ID" value="QHI72599.1"/>
    <property type="molecule type" value="Genomic_DNA"/>
</dbReference>
<dbReference type="RefSeq" id="WP_162362367.1">
    <property type="nucleotide sequence ID" value="NZ_CP047591.1"/>
</dbReference>
<keyword evidence="2" id="KW-1185">Reference proteome</keyword>
<dbReference type="Proteomes" id="UP000463883">
    <property type="component" value="Chromosome"/>
</dbReference>
<proteinExistence type="predicted"/>
<organism evidence="1 2">
    <name type="scientific">Aminipila terrae</name>
    <dbReference type="NCBI Taxonomy" id="2697030"/>
    <lineage>
        <taxon>Bacteria</taxon>
        <taxon>Bacillati</taxon>
        <taxon>Bacillota</taxon>
        <taxon>Clostridia</taxon>
        <taxon>Peptostreptococcales</taxon>
        <taxon>Anaerovoracaceae</taxon>
        <taxon>Aminipila</taxon>
    </lineage>
</organism>
<sequence>MENITRFCVKMKVEFAVMVFDDFTGRQLKGSQAKITVPGVENFRLVVKPDGYFVMLSGPEKIEKIMVSAYGFETERVDIDHKKICPDNPIVRVRMRPDRCYPLRAEHEWLEGCTIPGTVVQVACRTREHQLKLLMDYKKGGKELCIFPPGNENYEGKTFAIYTKDKLKEIVTLQERVSEKDSIYKLYEPLNGDYKKLETVLCPICKAVADKEGKYFMPVKGTKEEIDILNIVNADNKTEINKRAEEKDG</sequence>
<gene>
    <name evidence="1" type="ORF">Ami3637_09475</name>
</gene>